<evidence type="ECO:0000313" key="5">
    <source>
        <dbReference type="Proteomes" id="UP000324101"/>
    </source>
</evidence>
<protein>
    <submittedName>
        <fullName evidence="4">Transcriptional regulator</fullName>
    </submittedName>
</protein>
<dbReference type="InterPro" id="IPR023370">
    <property type="entry name" value="TrmO-like_N"/>
</dbReference>
<dbReference type="Proteomes" id="UP000324101">
    <property type="component" value="Chromosome"/>
</dbReference>
<dbReference type="InterPro" id="IPR036413">
    <property type="entry name" value="YaeB-like_sf"/>
</dbReference>
<evidence type="ECO:0000313" key="4">
    <source>
        <dbReference type="EMBL" id="QES58050.1"/>
    </source>
</evidence>
<dbReference type="AlphaFoldDB" id="A0A5P2DU43"/>
<dbReference type="PANTHER" id="PTHR12818">
    <property type="entry name" value="TRNA (ADENINE(37)-N6)-METHYLTRANSFERASE"/>
    <property type="match status" value="1"/>
</dbReference>
<dbReference type="PROSITE" id="PS51668">
    <property type="entry name" value="TSAA_2"/>
    <property type="match status" value="1"/>
</dbReference>
<sequence>MLTAPSQHWRGPGNPQALLVVVGEDFVDDPITLEAVAHVVGGHEKPADDYQGGVESIIRLRPDLPLDTLQGLEEFSHLIVTWRFHLGSDADLHLGARSPRNNPEWQPTGTFVHRNHRRPNRMATSFPRLLKVEGRDLHVTDLDAVNGTPIYDLGPYFEQMGPRGPITAPAWPAVMLEHYWDPAAERP</sequence>
<evidence type="ECO:0000256" key="2">
    <source>
        <dbReference type="ARBA" id="ARBA00033753"/>
    </source>
</evidence>
<keyword evidence="1" id="KW-0949">S-adenosyl-L-methionine</keyword>
<reference evidence="4 5" key="1">
    <citation type="submission" date="2018-05" db="EMBL/GenBank/DDBJ databases">
        <title>Streptomyces venezuelae.</title>
        <authorList>
            <person name="Kim W."/>
            <person name="Lee N."/>
            <person name="Cho B.-K."/>
        </authorList>
    </citation>
    <scope>NUCLEOTIDE SEQUENCE [LARGE SCALE GENOMIC DNA]</scope>
    <source>
        <strain evidence="4 5">ATCC 21018</strain>
    </source>
</reference>
<dbReference type="Pfam" id="PF01980">
    <property type="entry name" value="TrmO_N"/>
    <property type="match status" value="1"/>
</dbReference>
<feature type="domain" description="TsaA-like" evidence="3">
    <location>
        <begin position="33"/>
        <end position="165"/>
    </location>
</feature>
<dbReference type="Gene3D" id="2.40.30.70">
    <property type="entry name" value="YaeB-like"/>
    <property type="match status" value="1"/>
</dbReference>
<comment type="similarity">
    <text evidence="2">Belongs to the tRNA methyltransferase O family.</text>
</comment>
<dbReference type="InterPro" id="IPR040372">
    <property type="entry name" value="YaeB-like"/>
</dbReference>
<gene>
    <name evidence="4" type="ORF">DEJ51_31110</name>
</gene>
<organism evidence="4 5">
    <name type="scientific">Streptomyces venezuelae</name>
    <dbReference type="NCBI Taxonomy" id="54571"/>
    <lineage>
        <taxon>Bacteria</taxon>
        <taxon>Bacillati</taxon>
        <taxon>Actinomycetota</taxon>
        <taxon>Actinomycetes</taxon>
        <taxon>Kitasatosporales</taxon>
        <taxon>Streptomycetaceae</taxon>
        <taxon>Streptomyces</taxon>
    </lineage>
</organism>
<dbReference type="OrthoDB" id="9804309at2"/>
<evidence type="ECO:0000256" key="1">
    <source>
        <dbReference type="ARBA" id="ARBA00022691"/>
    </source>
</evidence>
<name>A0A5P2DU43_STRVZ</name>
<accession>A0A5P2DU43</accession>
<proteinExistence type="inferred from homology"/>
<dbReference type="PANTHER" id="PTHR12818:SF0">
    <property type="entry name" value="TRNA (ADENINE(37)-N6)-METHYLTRANSFERASE"/>
    <property type="match status" value="1"/>
</dbReference>
<evidence type="ECO:0000259" key="3">
    <source>
        <dbReference type="PROSITE" id="PS51668"/>
    </source>
</evidence>
<dbReference type="EMBL" id="CP029189">
    <property type="protein sequence ID" value="QES58050.1"/>
    <property type="molecule type" value="Genomic_DNA"/>
</dbReference>
<dbReference type="InterPro" id="IPR036414">
    <property type="entry name" value="YaeB_N_sf"/>
</dbReference>
<dbReference type="SUPFAM" id="SSF118196">
    <property type="entry name" value="YaeB-like"/>
    <property type="match status" value="1"/>
</dbReference>